<evidence type="ECO:0000313" key="2">
    <source>
        <dbReference type="Proteomes" id="UP000553059"/>
    </source>
</evidence>
<dbReference type="AlphaFoldDB" id="A0A7C6Z4Q2"/>
<accession>A0A7C6Z4Q2</accession>
<dbReference type="EMBL" id="DUTF01000234">
    <property type="protein sequence ID" value="HHY27129.1"/>
    <property type="molecule type" value="Genomic_DNA"/>
</dbReference>
<comment type="caution">
    <text evidence="1">The sequence shown here is derived from an EMBL/GenBank/DDBJ whole genome shotgun (WGS) entry which is preliminary data.</text>
</comment>
<dbReference type="InterPro" id="IPR046286">
    <property type="entry name" value="DUF6323"/>
</dbReference>
<protein>
    <submittedName>
        <fullName evidence="1">Uncharacterized protein</fullName>
    </submittedName>
</protein>
<gene>
    <name evidence="1" type="ORF">GX523_10390</name>
</gene>
<proteinExistence type="predicted"/>
<organism evidence="1 2">
    <name type="scientific">Desulfitobacterium dehalogenans</name>
    <dbReference type="NCBI Taxonomy" id="36854"/>
    <lineage>
        <taxon>Bacteria</taxon>
        <taxon>Bacillati</taxon>
        <taxon>Bacillota</taxon>
        <taxon>Clostridia</taxon>
        <taxon>Eubacteriales</taxon>
        <taxon>Desulfitobacteriaceae</taxon>
        <taxon>Desulfitobacterium</taxon>
    </lineage>
</organism>
<dbReference type="Proteomes" id="UP000553059">
    <property type="component" value="Unassembled WGS sequence"/>
</dbReference>
<reference evidence="1 2" key="1">
    <citation type="journal article" date="2020" name="Biotechnol. Biofuels">
        <title>New insights from the biogas microbiome by comprehensive genome-resolved metagenomics of nearly 1600 species originating from multiple anaerobic digesters.</title>
        <authorList>
            <person name="Campanaro S."/>
            <person name="Treu L."/>
            <person name="Rodriguez-R L.M."/>
            <person name="Kovalovszki A."/>
            <person name="Ziels R.M."/>
            <person name="Maus I."/>
            <person name="Zhu X."/>
            <person name="Kougias P.G."/>
            <person name="Basile A."/>
            <person name="Luo G."/>
            <person name="Schluter A."/>
            <person name="Konstantinidis K.T."/>
            <person name="Angelidaki I."/>
        </authorList>
    </citation>
    <scope>NUCLEOTIDE SEQUENCE [LARGE SCALE GENOMIC DNA]</scope>
    <source>
        <strain evidence="1">AS05jafATM_4</strain>
    </source>
</reference>
<name>A0A7C6Z4Q2_9FIRM</name>
<sequence>MALEIMNLSSALIQRQAVMEIEKCNDFSAQFGLTLSHFQAVELVETRTLALQGNGRIEFGGGVIQKIIRGFCYSPYISSHNYAETLHELVEMFYYYKNETLDLLSDDELIQFMRSRFNGICQGSLELLAGRELYNMANNLRYGYAPNYWEYPAENEDEGDDEDEQNDNGY</sequence>
<dbReference type="Pfam" id="PF19848">
    <property type="entry name" value="DUF6323"/>
    <property type="match status" value="1"/>
</dbReference>
<evidence type="ECO:0000313" key="1">
    <source>
        <dbReference type="EMBL" id="HHY27129.1"/>
    </source>
</evidence>